<dbReference type="InterPro" id="IPR043502">
    <property type="entry name" value="DNA/RNA_pol_sf"/>
</dbReference>
<feature type="compositionally biased region" description="Basic and acidic residues" evidence="1">
    <location>
        <begin position="218"/>
        <end position="229"/>
    </location>
</feature>
<dbReference type="PANTHER" id="PTHR47073">
    <property type="entry name" value="PROTEIN ANTI-SILENCING 1"/>
    <property type="match status" value="1"/>
</dbReference>
<dbReference type="InterPro" id="IPR043151">
    <property type="entry name" value="BAH_sf"/>
</dbReference>
<proteinExistence type="predicted"/>
<name>A0A438FXF7_VITVI</name>
<dbReference type="Pfam" id="PF00078">
    <property type="entry name" value="RVT_1"/>
    <property type="match status" value="1"/>
</dbReference>
<dbReference type="Gene3D" id="2.30.30.490">
    <property type="match status" value="1"/>
</dbReference>
<feature type="region of interest" description="Disordered" evidence="1">
    <location>
        <begin position="311"/>
        <end position="351"/>
    </location>
</feature>
<dbReference type="SUPFAM" id="SSF56672">
    <property type="entry name" value="DNA/RNA polymerases"/>
    <property type="match status" value="1"/>
</dbReference>
<reference evidence="4 5" key="1">
    <citation type="journal article" date="2018" name="PLoS Genet.">
        <title>Population sequencing reveals clonal diversity and ancestral inbreeding in the grapevine cultivar Chardonnay.</title>
        <authorList>
            <person name="Roach M.J."/>
            <person name="Johnson D.L."/>
            <person name="Bohlmann J."/>
            <person name="van Vuuren H.J."/>
            <person name="Jones S.J."/>
            <person name="Pretorius I.S."/>
            <person name="Schmidt S.A."/>
            <person name="Borneman A.R."/>
        </authorList>
    </citation>
    <scope>NUCLEOTIDE SEQUENCE [LARGE SCALE GENOMIC DNA]</scope>
    <source>
        <strain evidence="5">cv. Chardonnay</strain>
        <tissue evidence="4">Leaf</tissue>
    </source>
</reference>
<dbReference type="Proteomes" id="UP000288805">
    <property type="component" value="Unassembled WGS sequence"/>
</dbReference>
<evidence type="ECO:0000259" key="3">
    <source>
        <dbReference type="PROSITE" id="PS51038"/>
    </source>
</evidence>
<evidence type="ECO:0000313" key="4">
    <source>
        <dbReference type="EMBL" id="RVW64634.1"/>
    </source>
</evidence>
<sequence>MTHLTEVDKVEECDFKWGKKRGVGGKRKEVQFYESFTYNGVEYSLYDCVYLYKEGEPEPYIGKLIKIWEYPDKEKKIKVLWFFHPSEILKWLGDGETIKNELFLASGEGVGLANVNPLEAIAGKCNVVCISKDSRNPQPSNEELQMADHVFYRTFDVGNCTILDKIDDKIAGVEVEFIFNRRVCQNSNEVPKMDSNRKEDIGRVVASSETLQLPERNSSGEDKDLKIDGNSKDALANENVDVKVSLVEHKSSLGGKHASDADMVLDNMTNISVERENIVGDGSKLQVDYVKYDDKVGKVLVNQVEVEEKVKSTRDSGLLDSRPSKKAKVSSSTELSEDRNNRSLQKSNIDSHVKEMKASVSIVTTTKDKTKLDLVKDSPSLEKEASKKLKSYEKTTKLSNGNLIKAFARRSPSVDTKIEGQIMEVTRRPNAIQSSSGPTSLENPRWVKAMEAFVAPGPTRLDDCRGPPQSLEGNKAHIGVALPSVWSGLSLLRGPDTEISHFWVKDGVRKQIEEELQSEERSKTDLALIEEASRGGSETFHGETPLLLNALGPIEDETVNRWELMEVNNGSNEECGKELCLVQTRPREVKGWEESAPLTMRGRGSRNVECKEEGVRSWKLNEAKTLELKCNVREASEKLGHWTPEVLEMELGNFSISCRLRNVEDGLVWIFTGVYGLFSREDRDCMWEELGAIRGIWDDPWCLGIVDELELLDLLLQGVRLPGVGVGIIKLGLDWIGGGEGIVNAFQHLLSEEPGWRADIKGLHLNRLNCHETEVLELPFTEDEIHSALMEMNGDKTPSLDGFIVAFWQACWDFVKEEIVDLFKEFYDQISFSKSLNTTFLVLIPKKEVLKTWGISGQSTYQGDCISFWLRQILDASLIANEVIDFWHKRKKKGLICKLDIEKAYDSINWNFLMNVLLKMGFGSRWMEWIWWCISTAKFFVLVNGVPAGFFLNAKGLRQGDPLSPYLFVLGMEVLSTLIRRVVDGGFCQAADFGERGVEMIVSHLLFADDTIIFCEARKEQLTTLSWILAWFEASSGLRINLAKSVLILVGQSLEEGDQGEIWSKGLWVETKKARGTFGVGVWKEIMEEANWCWDSIKFKVGKGTRVKFWTDQWCVAMRVPKFPQLFAWRSIGMQQSMKCGTQAWSRRLESQIF</sequence>
<dbReference type="Pfam" id="PF01426">
    <property type="entry name" value="BAH"/>
    <property type="match status" value="1"/>
</dbReference>
<feature type="region of interest" description="Disordered" evidence="1">
    <location>
        <begin position="207"/>
        <end position="229"/>
    </location>
</feature>
<dbReference type="EMBL" id="QGNW01000718">
    <property type="protein sequence ID" value="RVW64634.1"/>
    <property type="molecule type" value="Genomic_DNA"/>
</dbReference>
<comment type="caution">
    <text evidence="4">The sequence shown here is derived from an EMBL/GenBank/DDBJ whole genome shotgun (WGS) entry which is preliminary data.</text>
</comment>
<dbReference type="PROSITE" id="PS51038">
    <property type="entry name" value="BAH"/>
    <property type="match status" value="1"/>
</dbReference>
<dbReference type="SMART" id="SM00439">
    <property type="entry name" value="BAH"/>
    <property type="match status" value="1"/>
</dbReference>
<evidence type="ECO:0000256" key="1">
    <source>
        <dbReference type="SAM" id="MobiDB-lite"/>
    </source>
</evidence>
<feature type="domain" description="BAH" evidence="3">
    <location>
        <begin position="41"/>
        <end position="166"/>
    </location>
</feature>
<dbReference type="FunFam" id="2.30.30.490:FF:000017">
    <property type="entry name" value="Bromo-adjacent homology (BAH) domain-containing protein"/>
    <property type="match status" value="1"/>
</dbReference>
<dbReference type="InterPro" id="IPR000477">
    <property type="entry name" value="RT_dom"/>
</dbReference>
<accession>A0A438FXF7</accession>
<dbReference type="AlphaFoldDB" id="A0A438FXF7"/>
<dbReference type="PANTHER" id="PTHR47073:SF2">
    <property type="entry name" value="PROTEIN ANTI-SILENCING 1"/>
    <property type="match status" value="1"/>
</dbReference>
<evidence type="ECO:0000259" key="2">
    <source>
        <dbReference type="PROSITE" id="PS50878"/>
    </source>
</evidence>
<feature type="compositionally biased region" description="Polar residues" evidence="1">
    <location>
        <begin position="207"/>
        <end position="217"/>
    </location>
</feature>
<protein>
    <submittedName>
        <fullName evidence="4">Protein anti-silencing 1</fullName>
    </submittedName>
</protein>
<dbReference type="GO" id="GO:0003682">
    <property type="term" value="F:chromatin binding"/>
    <property type="evidence" value="ECO:0007669"/>
    <property type="project" value="InterPro"/>
</dbReference>
<organism evidence="4 5">
    <name type="scientific">Vitis vinifera</name>
    <name type="common">Grape</name>
    <dbReference type="NCBI Taxonomy" id="29760"/>
    <lineage>
        <taxon>Eukaryota</taxon>
        <taxon>Viridiplantae</taxon>
        <taxon>Streptophyta</taxon>
        <taxon>Embryophyta</taxon>
        <taxon>Tracheophyta</taxon>
        <taxon>Spermatophyta</taxon>
        <taxon>Magnoliopsida</taxon>
        <taxon>eudicotyledons</taxon>
        <taxon>Gunneridae</taxon>
        <taxon>Pentapetalae</taxon>
        <taxon>rosids</taxon>
        <taxon>Vitales</taxon>
        <taxon>Vitaceae</taxon>
        <taxon>Viteae</taxon>
        <taxon>Vitis</taxon>
    </lineage>
</organism>
<feature type="domain" description="Reverse transcriptase" evidence="2">
    <location>
        <begin position="825"/>
        <end position="1082"/>
    </location>
</feature>
<dbReference type="CDD" id="cd01650">
    <property type="entry name" value="RT_nLTR_like"/>
    <property type="match status" value="1"/>
</dbReference>
<gene>
    <name evidence="4" type="primary">ASI1_2</name>
    <name evidence="4" type="ORF">CK203_048562</name>
</gene>
<evidence type="ECO:0000313" key="5">
    <source>
        <dbReference type="Proteomes" id="UP000288805"/>
    </source>
</evidence>
<dbReference type="InterPro" id="IPR001025">
    <property type="entry name" value="BAH_dom"/>
</dbReference>
<dbReference type="PROSITE" id="PS50878">
    <property type="entry name" value="RT_POL"/>
    <property type="match status" value="1"/>
</dbReference>